<dbReference type="Proteomes" id="UP000466442">
    <property type="component" value="Unassembled WGS sequence"/>
</dbReference>
<organism evidence="1 2">
    <name type="scientific">Apolygus lucorum</name>
    <name type="common">Small green plant bug</name>
    <name type="synonym">Lygocoris lucorum</name>
    <dbReference type="NCBI Taxonomy" id="248454"/>
    <lineage>
        <taxon>Eukaryota</taxon>
        <taxon>Metazoa</taxon>
        <taxon>Ecdysozoa</taxon>
        <taxon>Arthropoda</taxon>
        <taxon>Hexapoda</taxon>
        <taxon>Insecta</taxon>
        <taxon>Pterygota</taxon>
        <taxon>Neoptera</taxon>
        <taxon>Paraneoptera</taxon>
        <taxon>Hemiptera</taxon>
        <taxon>Heteroptera</taxon>
        <taxon>Panheteroptera</taxon>
        <taxon>Cimicomorpha</taxon>
        <taxon>Miridae</taxon>
        <taxon>Mirini</taxon>
        <taxon>Apolygus</taxon>
    </lineage>
</organism>
<sequence length="83" mass="8987">MRPETGAEEATPPGGRAPRPRPSPPAVSTSVWIQELYFRRENSKTGTSGRSIVEPVPLSKGRFTISWSDLRAGNVSSTTSLCE</sequence>
<accession>A0A6A4IU83</accession>
<evidence type="ECO:0000313" key="1">
    <source>
        <dbReference type="EMBL" id="KAF6199098.1"/>
    </source>
</evidence>
<dbReference type="EMBL" id="WIXP02000015">
    <property type="protein sequence ID" value="KAF6199098.1"/>
    <property type="molecule type" value="Genomic_DNA"/>
</dbReference>
<keyword evidence="2" id="KW-1185">Reference proteome</keyword>
<reference evidence="1" key="1">
    <citation type="journal article" date="2021" name="Mol. Ecol. Resour.">
        <title>Apolygus lucorum genome provides insights into omnivorousness and mesophyll feeding.</title>
        <authorList>
            <person name="Liu Y."/>
            <person name="Liu H."/>
            <person name="Wang H."/>
            <person name="Huang T."/>
            <person name="Liu B."/>
            <person name="Yang B."/>
            <person name="Yin L."/>
            <person name="Li B."/>
            <person name="Zhang Y."/>
            <person name="Zhang S."/>
            <person name="Jiang F."/>
            <person name="Zhang X."/>
            <person name="Ren Y."/>
            <person name="Wang B."/>
            <person name="Wang S."/>
            <person name="Lu Y."/>
            <person name="Wu K."/>
            <person name="Fan W."/>
            <person name="Wang G."/>
        </authorList>
    </citation>
    <scope>NUCLEOTIDE SEQUENCE</scope>
    <source>
        <strain evidence="1">12Hb</strain>
    </source>
</reference>
<comment type="caution">
    <text evidence="1">The sequence shown here is derived from an EMBL/GenBank/DDBJ whole genome shotgun (WGS) entry which is preliminary data.</text>
</comment>
<proteinExistence type="predicted"/>
<evidence type="ECO:0000313" key="2">
    <source>
        <dbReference type="Proteomes" id="UP000466442"/>
    </source>
</evidence>
<gene>
    <name evidence="1" type="ORF">GE061_007123</name>
</gene>
<protein>
    <submittedName>
        <fullName evidence="1">Uncharacterized protein</fullName>
    </submittedName>
</protein>
<name>A0A6A4IU83_APOLU</name>
<dbReference type="AlphaFoldDB" id="A0A6A4IU83"/>